<proteinExistence type="predicted"/>
<dbReference type="RefSeq" id="XP_004353483.1">
    <property type="nucleotide sequence ID" value="XM_004353431.1"/>
</dbReference>
<dbReference type="PANTHER" id="PTHR28450:SF1">
    <property type="entry name" value="FANCONI ANEMIA GROUP B PROTEIN"/>
    <property type="match status" value="1"/>
</dbReference>
<dbReference type="PANTHER" id="PTHR28450">
    <property type="entry name" value="FANCONI ANEMIA GROUP B PROTEIN"/>
    <property type="match status" value="1"/>
</dbReference>
<dbReference type="InterPro" id="IPR033333">
    <property type="entry name" value="FANCB"/>
</dbReference>
<feature type="region of interest" description="Disordered" evidence="1">
    <location>
        <begin position="303"/>
        <end position="322"/>
    </location>
</feature>
<evidence type="ECO:0000256" key="1">
    <source>
        <dbReference type="SAM" id="MobiDB-lite"/>
    </source>
</evidence>
<organism evidence="2 3">
    <name type="scientific">Acanthamoeba castellanii (strain ATCC 30010 / Neff)</name>
    <dbReference type="NCBI Taxonomy" id="1257118"/>
    <lineage>
        <taxon>Eukaryota</taxon>
        <taxon>Amoebozoa</taxon>
        <taxon>Discosea</taxon>
        <taxon>Longamoebia</taxon>
        <taxon>Centramoebida</taxon>
        <taxon>Acanthamoebidae</taxon>
        <taxon>Acanthamoeba</taxon>
    </lineage>
</organism>
<name>L8HFL9_ACACF</name>
<reference evidence="2 3" key="1">
    <citation type="journal article" date="2013" name="Genome Biol.">
        <title>Genome of Acanthamoeba castellanii highlights extensive lateral gene transfer and early evolution of tyrosine kinase signaling.</title>
        <authorList>
            <person name="Clarke M."/>
            <person name="Lohan A.J."/>
            <person name="Liu B."/>
            <person name="Lagkouvardos I."/>
            <person name="Roy S."/>
            <person name="Zafar N."/>
            <person name="Bertelli C."/>
            <person name="Schilde C."/>
            <person name="Kianianmomeni A."/>
            <person name="Burglin T.R."/>
            <person name="Frech C."/>
            <person name="Turcotte B."/>
            <person name="Kopec K.O."/>
            <person name="Synnott J.M."/>
            <person name="Choo C."/>
            <person name="Paponov I."/>
            <person name="Finkler A."/>
            <person name="Soon Heng Tan C."/>
            <person name="Hutchins A.P."/>
            <person name="Weinmeier T."/>
            <person name="Rattei T."/>
            <person name="Chu J.S."/>
            <person name="Gimenez G."/>
            <person name="Irimia M."/>
            <person name="Rigden D.J."/>
            <person name="Fitzpatrick D.A."/>
            <person name="Lorenzo-Morales J."/>
            <person name="Bateman A."/>
            <person name="Chiu C.H."/>
            <person name="Tang P."/>
            <person name="Hegemann P."/>
            <person name="Fromm H."/>
            <person name="Raoult D."/>
            <person name="Greub G."/>
            <person name="Miranda-Saavedra D."/>
            <person name="Chen N."/>
            <person name="Nash P."/>
            <person name="Ginger M.L."/>
            <person name="Horn M."/>
            <person name="Schaap P."/>
            <person name="Caler L."/>
            <person name="Loftus B."/>
        </authorList>
    </citation>
    <scope>NUCLEOTIDE SEQUENCE [LARGE SCALE GENOMIC DNA]</scope>
    <source>
        <strain evidence="2 3">Neff</strain>
    </source>
</reference>
<protein>
    <submittedName>
        <fullName evidence="2">Uncharacterized protein</fullName>
    </submittedName>
</protein>
<dbReference type="EMBL" id="KB007842">
    <property type="protein sequence ID" value="ELR23955.1"/>
    <property type="molecule type" value="Genomic_DNA"/>
</dbReference>
<dbReference type="GO" id="GO:0036297">
    <property type="term" value="P:interstrand cross-link repair"/>
    <property type="evidence" value="ECO:0007669"/>
    <property type="project" value="InterPro"/>
</dbReference>
<accession>L8HFL9</accession>
<dbReference type="KEGG" id="acan:ACA1_075340"/>
<dbReference type="GO" id="GO:1990414">
    <property type="term" value="P:replication-born double-strand break repair via sister chromatid exchange"/>
    <property type="evidence" value="ECO:0007669"/>
    <property type="project" value="TreeGrafter"/>
</dbReference>
<keyword evidence="3" id="KW-1185">Reference proteome</keyword>
<sequence length="828" mass="91040">MEGGSTAARLASGNELCTIYSRPGKTGLKVELRRFDLAKEEFTSAGSVIIKGKKGSTKTDLVAAAYVENKAIIMPFVYLLVRHCYDDKDPLCAIGFITTDDQGKATFICLREFRDAALQTGGRVWILHGPIVVAEGSPGSPFLFFGRLTHTCEGLPKFITSQDPTLGLVCEQYALFVGSTAFDGQPLERDDGKKGTTNLLQFLKKDMLDGLALDYFADGGRKLAQRFVVDDGEELDNSGLLEDGGEESTQQWVIVPLPNEEAAEGAGEPDVGSEASPLPSPILMMEAEEDPLLSSFDLMDEEGGGLGAPVNEQSVQPDDSGRDTRLSWIPNLFAKRDNIAVVVFADNDDESRDYTYENEMGEEVVLKPSIFLGTKSKELVTIRNGEAVACHKLPAVPLSIALARLNNDAFVLVIKFEGHTVHIRHQDGTLLHEVDEVEDVLVGDFLLAGRDQVLLFHPAKLQKNGKPSKKDHFTLTDLHTTYAFPKKTKTKEQTTEGAYSQSLQWVAYSLHCRLQEGKQFLCDGRERFKAKRLLFNHAMDVLLRLAREEGSCMRIESPYLATIHGEKHFADELVALFDDDEPDDRRSGTETEAADLRVDALVAAFSGGQWVVTATITNTHTTRTRWCQGLLVSEPRLGLASASSGGFEDRVRLLPQASTTLTTLVSGNITTDATVDVWVQVFTDEAETQSANYGCLGSLPLRVRDQLIARPATATPIPFVPSLLPALEEVLPVSASGSSSGIDVRPNALAGVELLSKLAQSLSDEVASLSALIDDILERNRSRRKMLKIQKITREEIDTQAQLKRRYVEQQTRSDELFAFFLKSPYFN</sequence>
<dbReference type="VEuPathDB" id="AmoebaDB:ACA1_075340"/>
<gene>
    <name evidence="2" type="ORF">ACA1_075340</name>
</gene>
<evidence type="ECO:0000313" key="2">
    <source>
        <dbReference type="EMBL" id="ELR23955.1"/>
    </source>
</evidence>
<dbReference type="AlphaFoldDB" id="L8HFL9"/>
<dbReference type="GO" id="GO:2000042">
    <property type="term" value="P:negative regulation of double-strand break repair via homologous recombination"/>
    <property type="evidence" value="ECO:0007669"/>
    <property type="project" value="TreeGrafter"/>
</dbReference>
<dbReference type="GeneID" id="14924954"/>
<dbReference type="GO" id="GO:0043240">
    <property type="term" value="C:Fanconi anaemia nuclear complex"/>
    <property type="evidence" value="ECO:0007669"/>
    <property type="project" value="InterPro"/>
</dbReference>
<dbReference type="Proteomes" id="UP000011083">
    <property type="component" value="Unassembled WGS sequence"/>
</dbReference>
<evidence type="ECO:0000313" key="3">
    <source>
        <dbReference type="Proteomes" id="UP000011083"/>
    </source>
</evidence>
<dbReference type="GO" id="GO:1905168">
    <property type="term" value="P:positive regulation of double-strand break repair via homologous recombination"/>
    <property type="evidence" value="ECO:0007669"/>
    <property type="project" value="TreeGrafter"/>
</dbReference>